<dbReference type="Pfam" id="PF13618">
    <property type="entry name" value="Gluconate_2-dh3"/>
    <property type="match status" value="1"/>
</dbReference>
<reference evidence="2" key="1">
    <citation type="submission" date="2022-01" db="EMBL/GenBank/DDBJ databases">
        <authorList>
            <person name="Jo J.-H."/>
            <person name="Im W.-T."/>
        </authorList>
    </citation>
    <scope>NUCLEOTIDE SEQUENCE</scope>
    <source>
        <strain evidence="2">NA20</strain>
    </source>
</reference>
<keyword evidence="1" id="KW-1133">Transmembrane helix</keyword>
<name>A0ABS9KWW7_9BACT</name>
<dbReference type="RefSeq" id="WP_237875389.1">
    <property type="nucleotide sequence ID" value="NZ_JAKLTR010000015.1"/>
</dbReference>
<keyword evidence="3" id="KW-1185">Reference proteome</keyword>
<dbReference type="Proteomes" id="UP001165367">
    <property type="component" value="Unassembled WGS sequence"/>
</dbReference>
<evidence type="ECO:0000313" key="2">
    <source>
        <dbReference type="EMBL" id="MCG2616852.1"/>
    </source>
</evidence>
<dbReference type="EMBL" id="JAKLTR010000015">
    <property type="protein sequence ID" value="MCG2616852.1"/>
    <property type="molecule type" value="Genomic_DNA"/>
</dbReference>
<organism evidence="2 3">
    <name type="scientific">Terrimonas ginsenosidimutans</name>
    <dbReference type="NCBI Taxonomy" id="2908004"/>
    <lineage>
        <taxon>Bacteria</taxon>
        <taxon>Pseudomonadati</taxon>
        <taxon>Bacteroidota</taxon>
        <taxon>Chitinophagia</taxon>
        <taxon>Chitinophagales</taxon>
        <taxon>Chitinophagaceae</taxon>
        <taxon>Terrimonas</taxon>
    </lineage>
</organism>
<feature type="transmembrane region" description="Helical" evidence="1">
    <location>
        <begin position="6"/>
        <end position="27"/>
    </location>
</feature>
<sequence length="192" mass="20978">MNRRKAIFRISVAGAAIIGAAGGYKWFSMRKTPNLDLLSENINLLSALAETIIPKTDTPGAAEAGVGKYIYVMIRDCTEKTEQNNFIDGLLDLQAYTFGKYAKGYEKCDADQQEQVLEHFESAGNRLSSGIIGKVKHKYLGRSFFSILKSYTVEGYFTSEAGATKALAYSHVPGSYHGCVTLAPGQKAWATN</sequence>
<dbReference type="InterPro" id="IPR027056">
    <property type="entry name" value="Gluconate_2DH_su3"/>
</dbReference>
<proteinExistence type="predicted"/>
<evidence type="ECO:0000256" key="1">
    <source>
        <dbReference type="SAM" id="Phobius"/>
    </source>
</evidence>
<evidence type="ECO:0000313" key="3">
    <source>
        <dbReference type="Proteomes" id="UP001165367"/>
    </source>
</evidence>
<comment type="caution">
    <text evidence="2">The sequence shown here is derived from an EMBL/GenBank/DDBJ whole genome shotgun (WGS) entry which is preliminary data.</text>
</comment>
<gene>
    <name evidence="2" type="ORF">LZZ85_21325</name>
</gene>
<keyword evidence="1" id="KW-0812">Transmembrane</keyword>
<accession>A0ABS9KWW7</accession>
<protein>
    <submittedName>
        <fullName evidence="2">Gluconate 2-dehydrogenase subunit 3 family protein</fullName>
    </submittedName>
</protein>
<keyword evidence="1" id="KW-0472">Membrane</keyword>